<keyword evidence="25" id="KW-0539">Nucleus</keyword>
<dbReference type="GO" id="GO:0061702">
    <property type="term" value="C:canonical inflammasome complex"/>
    <property type="evidence" value="ECO:0007669"/>
    <property type="project" value="UniProtKB-SubCell"/>
</dbReference>
<dbReference type="SMART" id="SM01289">
    <property type="entry name" value="PYRIN"/>
    <property type="match status" value="1"/>
</dbReference>
<dbReference type="SMART" id="SM01288">
    <property type="entry name" value="FISNA"/>
    <property type="match status" value="1"/>
</dbReference>
<dbReference type="KEGG" id="nss:113415775"/>
<dbReference type="RefSeq" id="XP_026529100.1">
    <property type="nucleotide sequence ID" value="XM_026673315.1"/>
</dbReference>
<dbReference type="SUPFAM" id="SSF52047">
    <property type="entry name" value="RNI-like"/>
    <property type="match status" value="1"/>
</dbReference>
<evidence type="ECO:0000256" key="22">
    <source>
        <dbReference type="ARBA" id="ARBA00023163"/>
    </source>
</evidence>
<evidence type="ECO:0000313" key="30">
    <source>
        <dbReference type="Proteomes" id="UP000504612"/>
    </source>
</evidence>
<dbReference type="InterPro" id="IPR041075">
    <property type="entry name" value="NOD1/2_WH"/>
</dbReference>
<dbReference type="InterPro" id="IPR004020">
    <property type="entry name" value="DAPIN"/>
</dbReference>
<dbReference type="GO" id="GO:0005576">
    <property type="term" value="C:extracellular region"/>
    <property type="evidence" value="ECO:0007669"/>
    <property type="project" value="UniProtKB-SubCell"/>
</dbReference>
<evidence type="ECO:0000256" key="9">
    <source>
        <dbReference type="ARBA" id="ARBA00022553"/>
    </source>
</evidence>
<keyword evidence="8" id="KW-0964">Secreted</keyword>
<evidence type="ECO:0000256" key="6">
    <source>
        <dbReference type="ARBA" id="ARBA00004613"/>
    </source>
</evidence>
<dbReference type="GO" id="GO:0045087">
    <property type="term" value="P:innate immune response"/>
    <property type="evidence" value="ECO:0007669"/>
    <property type="project" value="UniProtKB-KW"/>
</dbReference>
<dbReference type="InterPro" id="IPR041267">
    <property type="entry name" value="NLRP_HD2"/>
</dbReference>
<keyword evidence="23" id="KW-0395">Inflammatory response</keyword>
<dbReference type="InterPro" id="IPR007111">
    <property type="entry name" value="NACHT_NTPase"/>
</dbReference>
<evidence type="ECO:0000256" key="21">
    <source>
        <dbReference type="ARBA" id="ARBA00023139"/>
    </source>
</evidence>
<keyword evidence="7" id="KW-0963">Cytoplasm</keyword>
<dbReference type="SMART" id="SM00368">
    <property type="entry name" value="LRR_RI"/>
    <property type="match status" value="3"/>
</dbReference>
<dbReference type="GO" id="GO:0016787">
    <property type="term" value="F:hydrolase activity"/>
    <property type="evidence" value="ECO:0007669"/>
    <property type="project" value="UniProtKB-KW"/>
</dbReference>
<evidence type="ECO:0000256" key="14">
    <source>
        <dbReference type="ARBA" id="ARBA00022824"/>
    </source>
</evidence>
<dbReference type="PROSITE" id="PS50837">
    <property type="entry name" value="NACHT"/>
    <property type="match status" value="1"/>
</dbReference>
<evidence type="ECO:0000256" key="16">
    <source>
        <dbReference type="ARBA" id="ARBA00022843"/>
    </source>
</evidence>
<keyword evidence="11" id="KW-0677">Repeat</keyword>
<evidence type="ECO:0000256" key="10">
    <source>
        <dbReference type="ARBA" id="ARBA00022588"/>
    </source>
</evidence>
<keyword evidence="20" id="KW-0472">Membrane</keyword>
<dbReference type="GO" id="GO:0006954">
    <property type="term" value="P:inflammatory response"/>
    <property type="evidence" value="ECO:0007669"/>
    <property type="project" value="UniProtKB-KW"/>
</dbReference>
<protein>
    <submittedName>
        <fullName evidence="31">NACHT, LRR and PYD domains-containing protein 3-like</fullName>
    </submittedName>
</protein>
<evidence type="ECO:0000256" key="7">
    <source>
        <dbReference type="ARBA" id="ARBA00022490"/>
    </source>
</evidence>
<keyword evidence="18" id="KW-0805">Transcription regulation</keyword>
<reference evidence="31" key="1">
    <citation type="submission" date="2025-08" db="UniProtKB">
        <authorList>
            <consortium name="RefSeq"/>
        </authorList>
    </citation>
    <scope>IDENTIFICATION</scope>
</reference>
<dbReference type="CDD" id="cd08321">
    <property type="entry name" value="Pyrin_ASC-like"/>
    <property type="match status" value="1"/>
</dbReference>
<keyword evidence="22" id="KW-0804">Transcription</keyword>
<keyword evidence="10" id="KW-0399">Innate immunity</keyword>
<evidence type="ECO:0000256" key="3">
    <source>
        <dbReference type="ARBA" id="ARBA00004240"/>
    </source>
</evidence>
<evidence type="ECO:0000256" key="1">
    <source>
        <dbReference type="ARBA" id="ARBA00004110"/>
    </source>
</evidence>
<dbReference type="Gene3D" id="3.80.10.10">
    <property type="entry name" value="Ribonuclease Inhibitor"/>
    <property type="match status" value="1"/>
</dbReference>
<dbReference type="InterPro" id="IPR027417">
    <property type="entry name" value="P-loop_NTPase"/>
</dbReference>
<evidence type="ECO:0000256" key="27">
    <source>
        <dbReference type="SAM" id="Coils"/>
    </source>
</evidence>
<keyword evidence="16" id="KW-0832">Ubl conjugation</keyword>
<dbReference type="Gene3D" id="3.40.50.300">
    <property type="entry name" value="P-loop containing nucleotide triphosphate hydrolases"/>
    <property type="match status" value="1"/>
</dbReference>
<evidence type="ECO:0000256" key="5">
    <source>
        <dbReference type="ARBA" id="ARBA00004555"/>
    </source>
</evidence>
<keyword evidence="13" id="KW-0378">Hydrolase</keyword>
<organism evidence="30 31">
    <name type="scientific">Notechis scutatus</name>
    <name type="common">mainland tiger snake</name>
    <dbReference type="NCBI Taxonomy" id="8663"/>
    <lineage>
        <taxon>Eukaryota</taxon>
        <taxon>Metazoa</taxon>
        <taxon>Chordata</taxon>
        <taxon>Craniata</taxon>
        <taxon>Vertebrata</taxon>
        <taxon>Euteleostomi</taxon>
        <taxon>Lepidosauria</taxon>
        <taxon>Squamata</taxon>
        <taxon>Bifurcata</taxon>
        <taxon>Unidentata</taxon>
        <taxon>Episquamata</taxon>
        <taxon>Toxicofera</taxon>
        <taxon>Serpentes</taxon>
        <taxon>Colubroidea</taxon>
        <taxon>Elapidae</taxon>
        <taxon>Hydrophiinae</taxon>
        <taxon>Notechis</taxon>
    </lineage>
</organism>
<evidence type="ECO:0000256" key="18">
    <source>
        <dbReference type="ARBA" id="ARBA00023015"/>
    </source>
</evidence>
<proteinExistence type="predicted"/>
<accession>A0A6J1UFJ2</accession>
<dbReference type="Gene3D" id="1.10.533.10">
    <property type="entry name" value="Death Domain, Fas"/>
    <property type="match status" value="1"/>
</dbReference>
<evidence type="ECO:0000256" key="8">
    <source>
        <dbReference type="ARBA" id="ARBA00022525"/>
    </source>
</evidence>
<dbReference type="PANTHER" id="PTHR45690">
    <property type="entry name" value="NACHT, LRR AND PYD DOMAINS-CONTAINING PROTEIN 12"/>
    <property type="match status" value="1"/>
</dbReference>
<dbReference type="InterPro" id="IPR050637">
    <property type="entry name" value="NLRP_innate_immun_reg"/>
</dbReference>
<dbReference type="AlphaFoldDB" id="A0A6J1UFJ2"/>
<dbReference type="Pfam" id="PF05729">
    <property type="entry name" value="NACHT"/>
    <property type="match status" value="1"/>
</dbReference>
<sequence length="783" mass="90123">MDTEGGKMKDLLVDALECLEERDIKMFKSKLRDVAVPRGKKIPRGRLENADRLDLVELLVEFYEEKAATLMITILEDMGCKKNASNLSKELKDQIQGYKKKYAKYVKEECKNIEERNSLCGESMPLNSCYAELLIIKKHQPQKQKERELLATGRMHLEILRTNSRHLSTNLEDLFDPDESGIPKTVVLQGPAGIGKSTTVQKIMLDWADGQLYPDSFDYVFCIRCRELNFTEKAISLTELIVEQCQDRDAPVEEILAYPEKLLFIIDGFDELSHFLESEGNLCEKPNLKVPLESILNSLLRKILLPESFLLITTRPGALERLQGCLKCPRFTEIVGFSEKGRREFFSKFFEEEKKANIALSFIENTVAVSTICFIPMVCWIICSVIKIKLETEDEIAGTLDTTTKVFLQFSHILLKHDNPRWRTSPQNEFRKLCSLARAGIMQQKILFEEQDLKEHCLDVSALKDLFLEKRAFRTGLGRRSLYSFFHLCFQEFFAAMWYILPAESTKEVDHIMGDLHRVLVEWEKPNNQHFALTVCFMFGLTNEKTHILFEQTLQCKTSDLVKPLLLQKAEEVAAKEVDHQHYFLLHFFHCLFESQEPEFAKRVMHHFQIIDLSFNTLSVLDCKVLSFCLQNSTIEDHSLILNTCRLKSHHIKALAPGIKNCTTLKFGDNKLGDSGVNVLCTILKQLGCNLANLNLARNYLTDACSQELCAVLKTSHRLYSLDLQDNSFRENSVSFIQDLMKNCTTLTILCLFSNSFNVRGQRCLDLQAKKINESQRDFLLWM</sequence>
<dbReference type="InterPro" id="IPR032675">
    <property type="entry name" value="LRR_dom_sf"/>
</dbReference>
<dbReference type="GO" id="GO:0005783">
    <property type="term" value="C:endoplasmic reticulum"/>
    <property type="evidence" value="ECO:0007669"/>
    <property type="project" value="UniProtKB-SubCell"/>
</dbReference>
<keyword evidence="21" id="KW-0564">Palmitate</keyword>
<evidence type="ECO:0000259" key="28">
    <source>
        <dbReference type="PROSITE" id="PS50824"/>
    </source>
</evidence>
<evidence type="ECO:0000256" key="25">
    <source>
        <dbReference type="ARBA" id="ARBA00023242"/>
    </source>
</evidence>
<evidence type="ECO:0000256" key="2">
    <source>
        <dbReference type="ARBA" id="ARBA00004123"/>
    </source>
</evidence>
<evidence type="ECO:0000256" key="17">
    <source>
        <dbReference type="ARBA" id="ARBA00022859"/>
    </source>
</evidence>
<evidence type="ECO:0000256" key="19">
    <source>
        <dbReference type="ARBA" id="ARBA00023034"/>
    </source>
</evidence>
<dbReference type="GO" id="GO:0005524">
    <property type="term" value="F:ATP binding"/>
    <property type="evidence" value="ECO:0007669"/>
    <property type="project" value="UniProtKB-KW"/>
</dbReference>
<dbReference type="GO" id="GO:0005634">
    <property type="term" value="C:nucleus"/>
    <property type="evidence" value="ECO:0007669"/>
    <property type="project" value="UniProtKB-SubCell"/>
</dbReference>
<evidence type="ECO:0000256" key="11">
    <source>
        <dbReference type="ARBA" id="ARBA00022737"/>
    </source>
</evidence>
<keyword evidence="19" id="KW-0333">Golgi apparatus</keyword>
<keyword evidence="15" id="KW-0067">ATP-binding</keyword>
<evidence type="ECO:0000256" key="4">
    <source>
        <dbReference type="ARBA" id="ARBA00004308"/>
    </source>
</evidence>
<keyword evidence="14" id="KW-0256">Endoplasmic reticulum</keyword>
<dbReference type="SUPFAM" id="SSF47986">
    <property type="entry name" value="DEATH domain"/>
    <property type="match status" value="1"/>
</dbReference>
<feature type="coiled-coil region" evidence="27">
    <location>
        <begin position="81"/>
        <end position="108"/>
    </location>
</feature>
<evidence type="ECO:0000313" key="31">
    <source>
        <dbReference type="RefSeq" id="XP_026529100.1"/>
    </source>
</evidence>
<evidence type="ECO:0000256" key="15">
    <source>
        <dbReference type="ARBA" id="ARBA00022840"/>
    </source>
</evidence>
<dbReference type="Pfam" id="PF17779">
    <property type="entry name" value="WHD_NOD2"/>
    <property type="match status" value="1"/>
</dbReference>
<keyword evidence="24" id="KW-1271">Inflammasome</keyword>
<evidence type="ECO:0000259" key="29">
    <source>
        <dbReference type="PROSITE" id="PS50837"/>
    </source>
</evidence>
<keyword evidence="12" id="KW-0547">Nucleotide-binding</keyword>
<evidence type="ECO:0000256" key="26">
    <source>
        <dbReference type="ARBA" id="ARBA00023288"/>
    </source>
</evidence>
<evidence type="ECO:0000256" key="23">
    <source>
        <dbReference type="ARBA" id="ARBA00023198"/>
    </source>
</evidence>
<keyword evidence="26" id="KW-0449">Lipoprotein</keyword>
<dbReference type="PANTHER" id="PTHR45690:SF19">
    <property type="entry name" value="NACHT, LRR AND PYD DOMAINS-CONTAINING PROTEIN 3"/>
    <property type="match status" value="1"/>
</dbReference>
<keyword evidence="17" id="KW-0391">Immunity</keyword>
<evidence type="ECO:0000256" key="24">
    <source>
        <dbReference type="ARBA" id="ARBA00023233"/>
    </source>
</evidence>
<feature type="domain" description="NACHT" evidence="29">
    <location>
        <begin position="184"/>
        <end position="383"/>
    </location>
</feature>
<dbReference type="SUPFAM" id="SSF52540">
    <property type="entry name" value="P-loop containing nucleoside triphosphate hydrolases"/>
    <property type="match status" value="1"/>
</dbReference>
<comment type="subcellular location">
    <subcellularLocation>
        <location evidence="4">Endomembrane system</location>
    </subcellularLocation>
    <subcellularLocation>
        <location evidence="3">Endoplasmic reticulum</location>
    </subcellularLocation>
    <subcellularLocation>
        <location evidence="5">Golgi apparatus</location>
    </subcellularLocation>
    <subcellularLocation>
        <location evidence="1">Inflammasome</location>
    </subcellularLocation>
    <subcellularLocation>
        <location evidence="2">Nucleus</location>
    </subcellularLocation>
    <subcellularLocation>
        <location evidence="6">Secreted</location>
    </subcellularLocation>
</comment>
<dbReference type="GeneID" id="113415775"/>
<gene>
    <name evidence="31" type="primary">LOC113415775</name>
</gene>
<evidence type="ECO:0000256" key="20">
    <source>
        <dbReference type="ARBA" id="ARBA00023136"/>
    </source>
</evidence>
<dbReference type="Pfam" id="PF17776">
    <property type="entry name" value="NLRC4_HD2"/>
    <property type="match status" value="1"/>
</dbReference>
<keyword evidence="9" id="KW-0597">Phosphoprotein</keyword>
<dbReference type="InterPro" id="IPR011029">
    <property type="entry name" value="DEATH-like_dom_sf"/>
</dbReference>
<dbReference type="PROSITE" id="PS50824">
    <property type="entry name" value="DAPIN"/>
    <property type="match status" value="1"/>
</dbReference>
<keyword evidence="30" id="KW-1185">Reference proteome</keyword>
<evidence type="ECO:0000256" key="13">
    <source>
        <dbReference type="ARBA" id="ARBA00022801"/>
    </source>
</evidence>
<evidence type="ECO:0000256" key="12">
    <source>
        <dbReference type="ARBA" id="ARBA00022741"/>
    </source>
</evidence>
<name>A0A6J1UFJ2_9SAUR</name>
<dbReference type="Proteomes" id="UP000504612">
    <property type="component" value="Unplaced"/>
</dbReference>
<dbReference type="Pfam" id="PF02758">
    <property type="entry name" value="PYRIN"/>
    <property type="match status" value="1"/>
</dbReference>
<keyword evidence="27" id="KW-0175">Coiled coil</keyword>
<dbReference type="InterPro" id="IPR029495">
    <property type="entry name" value="NACHT-assoc"/>
</dbReference>
<dbReference type="Pfam" id="PF14484">
    <property type="entry name" value="FISNA"/>
    <property type="match status" value="1"/>
</dbReference>
<feature type="domain" description="Pyrin" evidence="28">
    <location>
        <begin position="1"/>
        <end position="97"/>
    </location>
</feature>